<dbReference type="PANTHER" id="PTHR46135">
    <property type="entry name" value="NME/NM23 FAMILY MEMBER 8"/>
    <property type="match status" value="1"/>
</dbReference>
<dbReference type="InterPro" id="IPR051766">
    <property type="entry name" value="TXND_domain-containing"/>
</dbReference>
<dbReference type="GO" id="GO:0006183">
    <property type="term" value="P:GTP biosynthetic process"/>
    <property type="evidence" value="ECO:0007669"/>
    <property type="project" value="InterPro"/>
</dbReference>
<dbReference type="Proteomes" id="UP000663879">
    <property type="component" value="Unassembled WGS sequence"/>
</dbReference>
<gene>
    <name evidence="4" type="ORF">OXX778_LOCUS2760</name>
</gene>
<sequence>MARRKAEIALQQEIETNEQWTALLGLKGLIVAEAYQAWCGPCKAFENIFKKIKMEQSDDLLKFAVYYGGPLKAMESRFRALKNSLGDDNLHFAIAKADNIDALEDYRGRCEPCFLFYAGNELVSVVRGANAPVIIRTINEQLAQEHKVLKGEATRKAIIDPAIEGIRRKRAESKAQAQVQHLIKTHRPITICIIKPDLIAKNKKDEIIEKIKEKGYEIVEQRDVQFTEQMAREFYSHRKDDPHFNDLIRYMTSDVSCVLALTKEGNNEEVINNWRKDIGADVEEPKENPDSFRAQYATDKLMNAIHGSDSRESATRELAFFFPDYENQNKTKNTQRTLALIRPSAFAKHKDSIVKKIKDKGFEIAMTKTVQLTKQQAEEFYSEHKGKSFFDDLVKEMSSGQMMVLCLAKDNAIQSWRNLLGPKEKEKIKDASGTLRNEFDVEGSPINSLHGPSTPEQAQKELEAFFPIEQTVAILKPGLSPDKRAEIEKKIEQLGFIIATKKSEKLSQDIAKDIYKDANNKDYYNDLVNLMTSGETEILVLSRENAIEGWREVIGNVDPAKAKVENPNSLRALYGVDVLKNAVHGATTKEQAEHEIKLLFGDVKFDKTGHLAS</sequence>
<evidence type="ECO:0000256" key="2">
    <source>
        <dbReference type="RuleBase" id="RU004011"/>
    </source>
</evidence>
<evidence type="ECO:0000256" key="1">
    <source>
        <dbReference type="PROSITE-ProRule" id="PRU00706"/>
    </source>
</evidence>
<evidence type="ECO:0000313" key="5">
    <source>
        <dbReference type="Proteomes" id="UP000663879"/>
    </source>
</evidence>
<dbReference type="Gene3D" id="3.40.30.10">
    <property type="entry name" value="Glutaredoxin"/>
    <property type="match status" value="1"/>
</dbReference>
<organism evidence="4 5">
    <name type="scientific">Brachionus calyciflorus</name>
    <dbReference type="NCBI Taxonomy" id="104777"/>
    <lineage>
        <taxon>Eukaryota</taxon>
        <taxon>Metazoa</taxon>
        <taxon>Spiralia</taxon>
        <taxon>Gnathifera</taxon>
        <taxon>Rotifera</taxon>
        <taxon>Eurotatoria</taxon>
        <taxon>Monogononta</taxon>
        <taxon>Pseudotrocha</taxon>
        <taxon>Ploima</taxon>
        <taxon>Brachionidae</taxon>
        <taxon>Brachionus</taxon>
    </lineage>
</organism>
<dbReference type="Gene3D" id="3.30.70.141">
    <property type="entry name" value="Nucleoside diphosphate kinase-like domain"/>
    <property type="match status" value="3"/>
</dbReference>
<feature type="domain" description="Nucleoside diphosphate kinase-like" evidence="3">
    <location>
        <begin position="334"/>
        <end position="467"/>
    </location>
</feature>
<dbReference type="InterPro" id="IPR034907">
    <property type="entry name" value="NDK-like_dom"/>
</dbReference>
<comment type="similarity">
    <text evidence="1 2">Belongs to the NDK family.</text>
</comment>
<dbReference type="EMBL" id="CAJNOC010000224">
    <property type="protein sequence ID" value="CAF0729685.1"/>
    <property type="molecule type" value="Genomic_DNA"/>
</dbReference>
<evidence type="ECO:0000313" key="4">
    <source>
        <dbReference type="EMBL" id="CAF0729685.1"/>
    </source>
</evidence>
<comment type="caution">
    <text evidence="1">Lacks conserved residue(s) required for the propagation of feature annotation.</text>
</comment>
<evidence type="ECO:0000259" key="3">
    <source>
        <dbReference type="SMART" id="SM00562"/>
    </source>
</evidence>
<dbReference type="GO" id="GO:0006241">
    <property type="term" value="P:CTP biosynthetic process"/>
    <property type="evidence" value="ECO:0007669"/>
    <property type="project" value="InterPro"/>
</dbReference>
<dbReference type="OrthoDB" id="10263751at2759"/>
<dbReference type="PROSITE" id="PS51374">
    <property type="entry name" value="NDPK_LIKE"/>
    <property type="match status" value="2"/>
</dbReference>
<dbReference type="SUPFAM" id="SSF52833">
    <property type="entry name" value="Thioredoxin-like"/>
    <property type="match status" value="1"/>
</dbReference>
<dbReference type="CDD" id="cd04416">
    <property type="entry name" value="NDPk_TX"/>
    <property type="match status" value="3"/>
</dbReference>
<accession>A0A813MXT6</accession>
<dbReference type="AlphaFoldDB" id="A0A813MXT6"/>
<feature type="domain" description="Nucleoside diphosphate kinase-like" evidence="3">
    <location>
        <begin position="468"/>
        <end position="607"/>
    </location>
</feature>
<dbReference type="Pfam" id="PF00334">
    <property type="entry name" value="NDK"/>
    <property type="match status" value="3"/>
</dbReference>
<comment type="caution">
    <text evidence="4">The sequence shown here is derived from an EMBL/GenBank/DDBJ whole genome shotgun (WGS) entry which is preliminary data.</text>
</comment>
<keyword evidence="5" id="KW-1185">Reference proteome</keyword>
<protein>
    <recommendedName>
        <fullName evidence="3">Nucleoside diphosphate kinase-like domain-containing protein</fullName>
    </recommendedName>
</protein>
<dbReference type="InterPro" id="IPR036850">
    <property type="entry name" value="NDK-like_dom_sf"/>
</dbReference>
<dbReference type="SMART" id="SM00562">
    <property type="entry name" value="NDK"/>
    <property type="match status" value="3"/>
</dbReference>
<reference evidence="4" key="1">
    <citation type="submission" date="2021-02" db="EMBL/GenBank/DDBJ databases">
        <authorList>
            <person name="Nowell W R."/>
        </authorList>
    </citation>
    <scope>NUCLEOTIDE SEQUENCE</scope>
    <source>
        <strain evidence="4">Ploen Becks lab</strain>
    </source>
</reference>
<dbReference type="GO" id="GO:0004550">
    <property type="term" value="F:nucleoside diphosphate kinase activity"/>
    <property type="evidence" value="ECO:0007669"/>
    <property type="project" value="InterPro"/>
</dbReference>
<dbReference type="InterPro" id="IPR001564">
    <property type="entry name" value="Nucleoside_diP_kinase"/>
</dbReference>
<proteinExistence type="inferred from homology"/>
<feature type="domain" description="Nucleoside diphosphate kinase-like" evidence="3">
    <location>
        <begin position="187"/>
        <end position="329"/>
    </location>
</feature>
<name>A0A813MXT6_9BILA</name>
<dbReference type="PANTHER" id="PTHR46135:SF3">
    <property type="entry name" value="NME_NM23 FAMILY MEMBER 8"/>
    <property type="match status" value="1"/>
</dbReference>
<dbReference type="SUPFAM" id="SSF54919">
    <property type="entry name" value="Nucleoside diphosphate kinase, NDK"/>
    <property type="match status" value="3"/>
</dbReference>
<dbReference type="PRINTS" id="PR01243">
    <property type="entry name" value="NUCDPKINASE"/>
</dbReference>
<dbReference type="InterPro" id="IPR036249">
    <property type="entry name" value="Thioredoxin-like_sf"/>
</dbReference>
<dbReference type="GO" id="GO:0006228">
    <property type="term" value="P:UTP biosynthetic process"/>
    <property type="evidence" value="ECO:0007669"/>
    <property type="project" value="InterPro"/>
</dbReference>